<keyword evidence="2" id="KW-1185">Reference proteome</keyword>
<name>A0ABS2Q0S3_9BACL</name>
<dbReference type="Proteomes" id="UP000808914">
    <property type="component" value="Unassembled WGS sequence"/>
</dbReference>
<reference evidence="1 2" key="1">
    <citation type="submission" date="2021-01" db="EMBL/GenBank/DDBJ databases">
        <title>Genomic Encyclopedia of Type Strains, Phase IV (KMG-IV): sequencing the most valuable type-strain genomes for metagenomic binning, comparative biology and taxonomic classification.</title>
        <authorList>
            <person name="Goeker M."/>
        </authorList>
    </citation>
    <scope>NUCLEOTIDE SEQUENCE [LARGE SCALE GENOMIC DNA]</scope>
    <source>
        <strain evidence="1 2">DSM 28236</strain>
    </source>
</reference>
<evidence type="ECO:0000313" key="1">
    <source>
        <dbReference type="EMBL" id="MBM7645550.1"/>
    </source>
</evidence>
<evidence type="ECO:0000313" key="2">
    <source>
        <dbReference type="Proteomes" id="UP000808914"/>
    </source>
</evidence>
<comment type="caution">
    <text evidence="1">The sequence shown here is derived from an EMBL/GenBank/DDBJ whole genome shotgun (WGS) entry which is preliminary data.</text>
</comment>
<accession>A0ABS2Q0S3</accession>
<gene>
    <name evidence="1" type="ORF">JOD45_001761</name>
</gene>
<organism evidence="1 2">
    <name type="scientific">Scopulibacillus daqui</name>
    <dbReference type="NCBI Taxonomy" id="1469162"/>
    <lineage>
        <taxon>Bacteria</taxon>
        <taxon>Bacillati</taxon>
        <taxon>Bacillota</taxon>
        <taxon>Bacilli</taxon>
        <taxon>Bacillales</taxon>
        <taxon>Sporolactobacillaceae</taxon>
        <taxon>Scopulibacillus</taxon>
    </lineage>
</organism>
<sequence>MNELFSKLAERLLEKNDKLTYDEAWTFVEILWEDFEVTRAKAGHSYVDKAVTEKIIRQWIDFYGPKFHDVIANHPKFKKLIKEKDFS</sequence>
<dbReference type="InterPro" id="IPR026952">
    <property type="entry name" value="WVELL"/>
</dbReference>
<dbReference type="RefSeq" id="WP_205003479.1">
    <property type="nucleotide sequence ID" value="NZ_JAFBER010000009.1"/>
</dbReference>
<proteinExistence type="predicted"/>
<evidence type="ECO:0008006" key="3">
    <source>
        <dbReference type="Google" id="ProtNLM"/>
    </source>
</evidence>
<dbReference type="Pfam" id="PF14043">
    <property type="entry name" value="WVELL"/>
    <property type="match status" value="1"/>
</dbReference>
<dbReference type="EMBL" id="JAFBER010000009">
    <property type="protein sequence ID" value="MBM7645550.1"/>
    <property type="molecule type" value="Genomic_DNA"/>
</dbReference>
<protein>
    <recommendedName>
        <fullName evidence="3">WVELL protein</fullName>
    </recommendedName>
</protein>